<reference evidence="2 3" key="1">
    <citation type="submission" date="2019-01" db="EMBL/GenBank/DDBJ databases">
        <title>Genome sequences of Streptomyces and Rhizobium isolates collected from root and soil.</title>
        <authorList>
            <person name="Chhettri S."/>
            <person name="Sevigny J.L."/>
            <person name="Sen A."/>
            <person name="Ennis N."/>
            <person name="Tisa L."/>
        </authorList>
    </citation>
    <scope>NUCLEOTIDE SEQUENCE [LARGE SCALE GENOMIC DNA]</scope>
    <source>
        <strain evidence="2 3">San01</strain>
    </source>
</reference>
<accession>A0A437PCF6</accession>
<dbReference type="EMBL" id="RZYA01000016">
    <property type="protein sequence ID" value="RVU19962.1"/>
    <property type="molecule type" value="Genomic_DNA"/>
</dbReference>
<name>A0A437PCF6_9ACTN</name>
<dbReference type="Proteomes" id="UP000283128">
    <property type="component" value="Unassembled WGS sequence"/>
</dbReference>
<feature type="region of interest" description="Disordered" evidence="1">
    <location>
        <begin position="45"/>
        <end position="69"/>
    </location>
</feature>
<dbReference type="AlphaFoldDB" id="A0A437PCF6"/>
<evidence type="ECO:0000313" key="2">
    <source>
        <dbReference type="EMBL" id="RVU19962.1"/>
    </source>
</evidence>
<gene>
    <name evidence="2" type="ORF">EOT10_28570</name>
</gene>
<evidence type="ECO:0000313" key="3">
    <source>
        <dbReference type="Proteomes" id="UP000283128"/>
    </source>
</evidence>
<organism evidence="2 3">
    <name type="scientific">Streptomyces antnestii</name>
    <dbReference type="NCBI Taxonomy" id="2494256"/>
    <lineage>
        <taxon>Bacteria</taxon>
        <taxon>Bacillati</taxon>
        <taxon>Actinomycetota</taxon>
        <taxon>Actinomycetes</taxon>
        <taxon>Kitasatosporales</taxon>
        <taxon>Streptomycetaceae</taxon>
        <taxon>Streptomyces</taxon>
    </lineage>
</organism>
<keyword evidence="3" id="KW-1185">Reference proteome</keyword>
<dbReference type="RefSeq" id="WP_127831216.1">
    <property type="nucleotide sequence ID" value="NZ_RZYA01000016.1"/>
</dbReference>
<sequence>MSSYFTTEQCPTCGRHTDGLWDRFACTVCDTVWASGIPESVVGPSGVLEHGRHPGHLLPRRTQAGHPPK</sequence>
<comment type="caution">
    <text evidence="2">The sequence shown here is derived from an EMBL/GenBank/DDBJ whole genome shotgun (WGS) entry which is preliminary data.</text>
</comment>
<proteinExistence type="predicted"/>
<evidence type="ECO:0000256" key="1">
    <source>
        <dbReference type="SAM" id="MobiDB-lite"/>
    </source>
</evidence>
<protein>
    <submittedName>
        <fullName evidence="2">Uncharacterized protein</fullName>
    </submittedName>
</protein>